<keyword evidence="3" id="KW-1185">Reference proteome</keyword>
<dbReference type="Pfam" id="PF14555">
    <property type="entry name" value="UBA_4"/>
    <property type="match status" value="1"/>
</dbReference>
<accession>A0A8W8M948</accession>
<dbReference type="Proteomes" id="UP000005408">
    <property type="component" value="Unassembled WGS sequence"/>
</dbReference>
<dbReference type="CDD" id="cd14348">
    <property type="entry name" value="UBA_p47"/>
    <property type="match status" value="1"/>
</dbReference>
<name>A0A8W8M948_MAGGI</name>
<dbReference type="Gene3D" id="3.90.228.10">
    <property type="match status" value="1"/>
</dbReference>
<organism evidence="2 3">
    <name type="scientific">Magallana gigas</name>
    <name type="common">Pacific oyster</name>
    <name type="synonym">Crassostrea gigas</name>
    <dbReference type="NCBI Taxonomy" id="29159"/>
    <lineage>
        <taxon>Eukaryota</taxon>
        <taxon>Metazoa</taxon>
        <taxon>Spiralia</taxon>
        <taxon>Lophotrochozoa</taxon>
        <taxon>Mollusca</taxon>
        <taxon>Bivalvia</taxon>
        <taxon>Autobranchia</taxon>
        <taxon>Pteriomorphia</taxon>
        <taxon>Ostreida</taxon>
        <taxon>Ostreoidea</taxon>
        <taxon>Ostreidae</taxon>
        <taxon>Magallana</taxon>
    </lineage>
</organism>
<feature type="region of interest" description="Disordered" evidence="1">
    <location>
        <begin position="1"/>
        <end position="24"/>
    </location>
</feature>
<proteinExistence type="predicted"/>
<evidence type="ECO:0000256" key="1">
    <source>
        <dbReference type="SAM" id="MobiDB-lite"/>
    </source>
</evidence>
<evidence type="ECO:0000313" key="3">
    <source>
        <dbReference type="Proteomes" id="UP000005408"/>
    </source>
</evidence>
<sequence>QKKYRKGEYITTLKREPEKENPKPGSWKFYDSVLGCPKDYNEYVIYESRRAMIDYIITFRVNQQGQDRLRERVPSPLFDSQGRETGFVGVKSSGNEDDHFDRLSQEKKQQDKAIWERLQKLHNVDSNTLPSLQEKTARMRHAASEPQFQVEDLEGAFDESAANTTMFPHSQSFSLGDDNDEDVEAVMSALISEFMEVTGSDNSETARYYIDKCQMNIDQAIVCYYDDMP</sequence>
<feature type="compositionally biased region" description="Basic and acidic residues" evidence="1">
    <location>
        <begin position="13"/>
        <end position="22"/>
    </location>
</feature>
<protein>
    <submittedName>
        <fullName evidence="2">Uncharacterized protein</fullName>
    </submittedName>
</protein>
<evidence type="ECO:0000313" key="2">
    <source>
        <dbReference type="EnsemblMetazoa" id="G31877.1:cds"/>
    </source>
</evidence>
<dbReference type="Gene3D" id="1.10.8.10">
    <property type="entry name" value="DNA helicase RuvA subunit, C-terminal domain"/>
    <property type="match status" value="1"/>
</dbReference>
<dbReference type="EnsemblMetazoa" id="G31877.1">
    <property type="protein sequence ID" value="G31877.1:cds"/>
    <property type="gene ID" value="G31877"/>
</dbReference>
<dbReference type="SUPFAM" id="SSF56399">
    <property type="entry name" value="ADP-ribosylation"/>
    <property type="match status" value="1"/>
</dbReference>
<reference evidence="2" key="1">
    <citation type="submission" date="2022-08" db="UniProtKB">
        <authorList>
            <consortium name="EnsemblMetazoa"/>
        </authorList>
    </citation>
    <scope>IDENTIFICATION</scope>
    <source>
        <strain evidence="2">05x7-T-G4-1.051#20</strain>
    </source>
</reference>
<dbReference type="AlphaFoldDB" id="A0A8W8M948"/>